<accession>A0A0A9AZK8</accession>
<name>A0A0A9AZK8_ARUDO</name>
<dbReference type="EMBL" id="GBRH01242562">
    <property type="protein sequence ID" value="JAD55333.1"/>
    <property type="molecule type" value="Transcribed_RNA"/>
</dbReference>
<reference evidence="1" key="1">
    <citation type="submission" date="2014-09" db="EMBL/GenBank/DDBJ databases">
        <authorList>
            <person name="Magalhaes I.L.F."/>
            <person name="Oliveira U."/>
            <person name="Santos F.R."/>
            <person name="Vidigal T.H.D.A."/>
            <person name="Brescovit A.D."/>
            <person name="Santos A.J."/>
        </authorList>
    </citation>
    <scope>NUCLEOTIDE SEQUENCE</scope>
    <source>
        <tissue evidence="1">Shoot tissue taken approximately 20 cm above the soil surface</tissue>
    </source>
</reference>
<reference evidence="1" key="2">
    <citation type="journal article" date="2015" name="Data Brief">
        <title>Shoot transcriptome of the giant reed, Arundo donax.</title>
        <authorList>
            <person name="Barrero R.A."/>
            <person name="Guerrero F.D."/>
            <person name="Moolhuijzen P."/>
            <person name="Goolsby J.A."/>
            <person name="Tidwell J."/>
            <person name="Bellgard S.E."/>
            <person name="Bellgard M.I."/>
        </authorList>
    </citation>
    <scope>NUCLEOTIDE SEQUENCE</scope>
    <source>
        <tissue evidence="1">Shoot tissue taken approximately 20 cm above the soil surface</tissue>
    </source>
</reference>
<proteinExistence type="predicted"/>
<dbReference type="AlphaFoldDB" id="A0A0A9AZK8"/>
<organism evidence="1">
    <name type="scientific">Arundo donax</name>
    <name type="common">Giant reed</name>
    <name type="synonym">Donax arundinaceus</name>
    <dbReference type="NCBI Taxonomy" id="35708"/>
    <lineage>
        <taxon>Eukaryota</taxon>
        <taxon>Viridiplantae</taxon>
        <taxon>Streptophyta</taxon>
        <taxon>Embryophyta</taxon>
        <taxon>Tracheophyta</taxon>
        <taxon>Spermatophyta</taxon>
        <taxon>Magnoliopsida</taxon>
        <taxon>Liliopsida</taxon>
        <taxon>Poales</taxon>
        <taxon>Poaceae</taxon>
        <taxon>PACMAD clade</taxon>
        <taxon>Arundinoideae</taxon>
        <taxon>Arundineae</taxon>
        <taxon>Arundo</taxon>
    </lineage>
</organism>
<evidence type="ECO:0000313" key="1">
    <source>
        <dbReference type="EMBL" id="JAD55333.1"/>
    </source>
</evidence>
<sequence length="56" mass="5166">MAVESGGGGECGAMAGGFSVSDHSLPAKGGSAAASGARGGDRCGDGDWEACASSAM</sequence>
<protein>
    <submittedName>
        <fullName evidence="1">Uncharacterized protein</fullName>
    </submittedName>
</protein>